<dbReference type="Pfam" id="PF21621">
    <property type="entry name" value="MPI_cupin_dom"/>
    <property type="match status" value="1"/>
</dbReference>
<dbReference type="PANTHER" id="PTHR42742">
    <property type="entry name" value="TRANSCRIPTIONAL REPRESSOR MPRA"/>
    <property type="match status" value="1"/>
</dbReference>
<gene>
    <name evidence="9" type="ORF">BC670_1808</name>
</gene>
<evidence type="ECO:0000256" key="3">
    <source>
        <dbReference type="ARBA" id="ARBA00029741"/>
    </source>
</evidence>
<dbReference type="Gene3D" id="2.60.120.10">
    <property type="entry name" value="Jelly Rolls"/>
    <property type="match status" value="2"/>
</dbReference>
<dbReference type="Proteomes" id="UP000320773">
    <property type="component" value="Unassembled WGS sequence"/>
</dbReference>
<dbReference type="PIRSF" id="PIRSF036894">
    <property type="entry name" value="PMI_Firm_short"/>
    <property type="match status" value="1"/>
</dbReference>
<accession>A0A543G463</accession>
<evidence type="ECO:0000259" key="8">
    <source>
        <dbReference type="Pfam" id="PF21621"/>
    </source>
</evidence>
<dbReference type="Pfam" id="PF20511">
    <property type="entry name" value="PMI_typeI_cat"/>
    <property type="match status" value="1"/>
</dbReference>
<dbReference type="InterPro" id="IPR046457">
    <property type="entry name" value="PMI_typeI_cat"/>
</dbReference>
<keyword evidence="9" id="KW-0413">Isomerase</keyword>
<proteinExistence type="predicted"/>
<dbReference type="GO" id="GO:0004476">
    <property type="term" value="F:mannose-6-phosphate isomerase activity"/>
    <property type="evidence" value="ECO:0007669"/>
    <property type="project" value="InterPro"/>
</dbReference>
<dbReference type="InterPro" id="IPR011051">
    <property type="entry name" value="RmlC_Cupin_sf"/>
</dbReference>
<evidence type="ECO:0000259" key="7">
    <source>
        <dbReference type="Pfam" id="PF20511"/>
    </source>
</evidence>
<evidence type="ECO:0000313" key="9">
    <source>
        <dbReference type="EMBL" id="TQM40892.1"/>
    </source>
</evidence>
<dbReference type="GO" id="GO:0005975">
    <property type="term" value="P:carbohydrate metabolic process"/>
    <property type="evidence" value="ECO:0007669"/>
    <property type="project" value="InterPro"/>
</dbReference>
<dbReference type="CDD" id="cd07010">
    <property type="entry name" value="cupin_PMI_type_I_N_bac"/>
    <property type="match status" value="1"/>
</dbReference>
<dbReference type="InterPro" id="IPR014628">
    <property type="entry name" value="Man6P_isomerase_Firm_short"/>
</dbReference>
<dbReference type="InterPro" id="IPR051804">
    <property type="entry name" value="Carb_Metab_Reg_Kinase/Isom"/>
</dbReference>
<comment type="cofactor">
    <cofactor evidence="5">
        <name>Zn(2+)</name>
        <dbReference type="ChEBI" id="CHEBI:29105"/>
    </cofactor>
    <text evidence="5">Binds 1 zinc ion per subunit.</text>
</comment>
<reference evidence="9 10" key="1">
    <citation type="submission" date="2019-06" db="EMBL/GenBank/DDBJ databases">
        <title>Genomic Encyclopedia of Archaeal and Bacterial Type Strains, Phase II (KMG-II): from individual species to whole genera.</title>
        <authorList>
            <person name="Goeker M."/>
        </authorList>
    </citation>
    <scope>NUCLEOTIDE SEQUENCE [LARGE SCALE GENOMIC DNA]</scope>
    <source>
        <strain evidence="9 10">DSM 24789</strain>
    </source>
</reference>
<feature type="binding site" evidence="5">
    <location>
        <position position="103"/>
    </location>
    <ligand>
        <name>Zn(2+)</name>
        <dbReference type="ChEBI" id="CHEBI:29105"/>
    </ligand>
</feature>
<feature type="domain" description="Mannose-6-phosphate isomerase cupin" evidence="8">
    <location>
        <begin position="245"/>
        <end position="318"/>
    </location>
</feature>
<feature type="domain" description="Phosphomannose isomerase type I catalytic" evidence="7">
    <location>
        <begin position="10"/>
        <end position="114"/>
    </location>
</feature>
<dbReference type="RefSeq" id="WP_089081352.1">
    <property type="nucleotide sequence ID" value="NZ_VFPJ01000001.1"/>
</dbReference>
<evidence type="ECO:0000256" key="1">
    <source>
        <dbReference type="ARBA" id="ARBA00022723"/>
    </source>
</evidence>
<evidence type="ECO:0000256" key="4">
    <source>
        <dbReference type="ARBA" id="ARBA00030762"/>
    </source>
</evidence>
<dbReference type="PANTHER" id="PTHR42742:SF3">
    <property type="entry name" value="FRUCTOKINASE"/>
    <property type="match status" value="1"/>
</dbReference>
<keyword evidence="2 5" id="KW-0862">Zinc</keyword>
<feature type="binding site" evidence="5">
    <location>
        <position position="120"/>
    </location>
    <ligand>
        <name>Zn(2+)</name>
        <dbReference type="ChEBI" id="CHEBI:29105"/>
    </ligand>
</feature>
<evidence type="ECO:0000313" key="10">
    <source>
        <dbReference type="Proteomes" id="UP000320773"/>
    </source>
</evidence>
<dbReference type="SUPFAM" id="SSF51182">
    <property type="entry name" value="RmlC-like cupins"/>
    <property type="match status" value="1"/>
</dbReference>
<dbReference type="InterPro" id="IPR049071">
    <property type="entry name" value="MPI_cupin_dom"/>
</dbReference>
<evidence type="ECO:0000256" key="2">
    <source>
        <dbReference type="ARBA" id="ARBA00022833"/>
    </source>
</evidence>
<evidence type="ECO:0000256" key="6">
    <source>
        <dbReference type="PIRSR" id="PIRSR036894-2"/>
    </source>
</evidence>
<dbReference type="GO" id="GO:0008270">
    <property type="term" value="F:zinc ion binding"/>
    <property type="evidence" value="ECO:0007669"/>
    <property type="project" value="InterPro"/>
</dbReference>
<organism evidence="9 10">
    <name type="scientific">Flavobacterium branchiophilum</name>
    <dbReference type="NCBI Taxonomy" id="55197"/>
    <lineage>
        <taxon>Bacteria</taxon>
        <taxon>Pseudomonadati</taxon>
        <taxon>Bacteroidota</taxon>
        <taxon>Flavobacteriia</taxon>
        <taxon>Flavobacteriales</taxon>
        <taxon>Flavobacteriaceae</taxon>
        <taxon>Flavobacterium</taxon>
    </lineage>
</organism>
<feature type="active site" evidence="6">
    <location>
        <position position="198"/>
    </location>
</feature>
<evidence type="ECO:0000256" key="5">
    <source>
        <dbReference type="PIRSR" id="PIRSR036894-1"/>
    </source>
</evidence>
<name>A0A543G463_9FLAO</name>
<dbReference type="AlphaFoldDB" id="A0A543G463"/>
<protein>
    <recommendedName>
        <fullName evidence="3">Phosphohexomutase</fullName>
    </recommendedName>
    <alternativeName>
        <fullName evidence="4">Phosphomannose isomerase</fullName>
    </alternativeName>
</protein>
<keyword evidence="1 5" id="KW-0479">Metal-binding</keyword>
<dbReference type="InterPro" id="IPR014710">
    <property type="entry name" value="RmlC-like_jellyroll"/>
</dbReference>
<comment type="caution">
    <text evidence="9">The sequence shown here is derived from an EMBL/GenBank/DDBJ whole genome shotgun (WGS) entry which is preliminary data.</text>
</comment>
<feature type="binding site" evidence="5">
    <location>
        <position position="178"/>
    </location>
    <ligand>
        <name>Zn(2+)</name>
        <dbReference type="ChEBI" id="CHEBI:29105"/>
    </ligand>
</feature>
<dbReference type="EMBL" id="VFPJ01000001">
    <property type="protein sequence ID" value="TQM40892.1"/>
    <property type="molecule type" value="Genomic_DNA"/>
</dbReference>
<sequence length="319" mass="36632">MNLYPFTFYPIFKERIWGGQQLKTILNKPISTDQVGESWEISTVAESVSVISNGFFQNQNLNEVIAQYPNEILGTQVVAQFGVRFPLLFKFLDAQKKLSIQVHPNDDLAQKRHHCYGKTEMWYVVQAEENAQIVAGFKETITPESFLEQLNNHHLEALLNTHQVKQGDIYFLEAGTVHAIGAGILIAEIQQTSDITYRIYDFDRLEADGTKRELHTALALEAINYNKIDTQKYYSKTANTPNLAVHCPYFTTNVIELNGRLQMPQKPTTFRVYMCVFGHFWIQSTHQKDHYKMGDTILIPALFEDFIIEGQATLLEIYV</sequence>